<accession>A0AAU7CNJ1</accession>
<gene>
    <name evidence="2" type="ORF">V5E97_11275</name>
</gene>
<protein>
    <submittedName>
        <fullName evidence="2">DUF1998 domain-containing protein</fullName>
    </submittedName>
</protein>
<evidence type="ECO:0000313" key="2">
    <source>
        <dbReference type="EMBL" id="XBH06590.1"/>
    </source>
</evidence>
<dbReference type="NCBIfam" id="NF038324">
    <property type="entry name" value="DrmB_fam"/>
    <property type="match status" value="1"/>
</dbReference>
<dbReference type="EMBL" id="CP155447">
    <property type="protein sequence ID" value="XBH06590.1"/>
    <property type="molecule type" value="Genomic_DNA"/>
</dbReference>
<dbReference type="InterPro" id="IPR018973">
    <property type="entry name" value="MZB"/>
</dbReference>
<name>A0AAU7CNJ1_9BACT</name>
<dbReference type="RefSeq" id="WP_406699441.1">
    <property type="nucleotide sequence ID" value="NZ_CP155447.1"/>
</dbReference>
<sequence>MSAPTSDKRKIGEIRPSQLLYNYGVGAVVELPNLSVMVMGLDDWPVEQGVTEISEPRLLKAVQFELGPQVAKLLTPPVSGESTGVTPGPFDDTANVGVPVAPFPRWQVCPYCRLLAPIQSGLYELRLDPYRKDKSRYVHRICKKPGKPPTVVPARFLVACEHGHLDDFPWVEFVHRGSTNCRYELRLYELGASGEVADIQVQCVKCENKRRLSEAFSDEGREELARCKGRWPHLRKFDEDACEGRQRAILLGASNSWFPIMLSVLSIPSTTDKLGQLVELNWAELEECESVREVKLKRKLLKGLAVYNEDQIWEAVVKRKEGSVQDEGEFPDLREPEWAVLSDPDPSLNSRDFKLRVVEPPKSYRKLLEKVVLAERLREVRALTGFTRIESPGDYTEIGDFPKDQRVPLGRKPPKWVPTSEIRGEGVFLQFSEDAIEAWVKKTGEREGEFFEAHKRWRTNRGLEPNDGFPTMRYVLLHSLAHALIRQFAIECGYTTASIRERIYSRPPGGDGKPMAGVLLYTAAPDSEGTLGGLVALGDPKALGRHLDQALEGMKLCASDPLCAEHHPIKDGLTLHGAACHACLFLPETSCERGNKYLDRSVLVSTVESDDLAFFTDFVEAVPEGIIAAHTDETVSPPQPVPSALSKTDELVDLCDERCQKFVRSWAEQMLPWPEVGFELADEKGRVCAHAELAWPSKKVVAVLPEGGDLRAEFEGRGWTVWDATALTNHETELRSILGT</sequence>
<proteinExistence type="predicted"/>
<feature type="domain" description="MrfA-like Zn-binding" evidence="1">
    <location>
        <begin position="480"/>
        <end position="584"/>
    </location>
</feature>
<evidence type="ECO:0000259" key="1">
    <source>
        <dbReference type="Pfam" id="PF09369"/>
    </source>
</evidence>
<dbReference type="Pfam" id="PF09369">
    <property type="entry name" value="MZB"/>
    <property type="match status" value="1"/>
</dbReference>
<dbReference type="AlphaFoldDB" id="A0AAU7CNJ1"/>
<reference evidence="2" key="1">
    <citation type="submission" date="2024-05" db="EMBL/GenBank/DDBJ databases">
        <title>Planctomycetes of the genus Singulisphaera possess chitinolytic capabilities.</title>
        <authorList>
            <person name="Ivanova A."/>
        </authorList>
    </citation>
    <scope>NUCLEOTIDE SEQUENCE</scope>
    <source>
        <strain evidence="2">Ch08T</strain>
    </source>
</reference>
<dbReference type="InterPro" id="IPR047721">
    <property type="entry name" value="DrmB"/>
</dbReference>
<organism evidence="2">
    <name type="scientific">Singulisphaera sp. Ch08</name>
    <dbReference type="NCBI Taxonomy" id="3120278"/>
    <lineage>
        <taxon>Bacteria</taxon>
        <taxon>Pseudomonadati</taxon>
        <taxon>Planctomycetota</taxon>
        <taxon>Planctomycetia</taxon>
        <taxon>Isosphaerales</taxon>
        <taxon>Isosphaeraceae</taxon>
        <taxon>Singulisphaera</taxon>
    </lineage>
</organism>